<evidence type="ECO:0000313" key="1">
    <source>
        <dbReference type="EMBL" id="PXF60002.1"/>
    </source>
</evidence>
<protein>
    <submittedName>
        <fullName evidence="1">Uncharacterized protein</fullName>
    </submittedName>
</protein>
<comment type="caution">
    <text evidence="1">The sequence shown here is derived from an EMBL/GenBank/DDBJ whole genome shotgun (WGS) entry which is preliminary data.</text>
</comment>
<accession>A0AC61L210</accession>
<reference evidence="1" key="1">
    <citation type="submission" date="2018-01" db="EMBL/GenBank/DDBJ databases">
        <authorList>
            <person name="Krukenberg V."/>
        </authorList>
    </citation>
    <scope>NUCLEOTIDE SEQUENCE</scope>
    <source>
        <strain evidence="1">E20ANME2</strain>
    </source>
</reference>
<sequence>MKQYLIRPPSASLEGTSYLDEYNTYSEYNYLRPGIASHIKRRHFEICLRLTLKYFHKVNVIDFGCADGYFIPSLARYFNNVVAVDISPNFIRIAHGIVDKTDIHNVDLICNEGLTIDEIATKLSGEQYHILFLLEVLEHIGDEPDSMYESKIDLLKQVSTLIDEDGIIVISVPKMVGITFLFQRVGLTIFRMNRERISLKDLIKASIFNDTSNIEKEWDGGHVGFNYKKLEKCIRNEFDILQKRNDLFQIIYVIGKRKVIH</sequence>
<proteinExistence type="predicted"/>
<dbReference type="EMBL" id="PQXF01000020">
    <property type="protein sequence ID" value="PXF60002.1"/>
    <property type="molecule type" value="Genomic_DNA"/>
</dbReference>
<evidence type="ECO:0000313" key="2">
    <source>
        <dbReference type="Proteomes" id="UP000248329"/>
    </source>
</evidence>
<gene>
    <name evidence="1" type="ORF">C4B59_10265</name>
</gene>
<organism evidence="1 2">
    <name type="scientific">Candidatus Methanogaster sp</name>
    <dbReference type="NCBI Taxonomy" id="3386292"/>
    <lineage>
        <taxon>Archaea</taxon>
        <taxon>Methanobacteriati</taxon>
        <taxon>Methanobacteriota</taxon>
        <taxon>Stenosarchaea group</taxon>
        <taxon>Methanomicrobia</taxon>
        <taxon>Methanosarcinales</taxon>
        <taxon>ANME-2 cluster</taxon>
        <taxon>Candidatus Methanogasteraceae</taxon>
        <taxon>Candidatus Methanogaster</taxon>
    </lineage>
</organism>
<dbReference type="Proteomes" id="UP000248329">
    <property type="component" value="Unassembled WGS sequence"/>
</dbReference>
<name>A0AC61L210_9EURY</name>